<dbReference type="RefSeq" id="WP_185131507.1">
    <property type="nucleotide sequence ID" value="NZ_JACJVO010000031.1"/>
</dbReference>
<dbReference type="Pfam" id="PF07484">
    <property type="entry name" value="Collar"/>
    <property type="match status" value="1"/>
</dbReference>
<evidence type="ECO:0000313" key="2">
    <source>
        <dbReference type="EMBL" id="MBB6733850.1"/>
    </source>
</evidence>
<gene>
    <name evidence="2" type="ORF">H7C18_23270</name>
</gene>
<protein>
    <submittedName>
        <fullName evidence="2">Phage tail protein</fullName>
    </submittedName>
</protein>
<dbReference type="InterPro" id="IPR011083">
    <property type="entry name" value="Phage_tail_collar_dom"/>
</dbReference>
<dbReference type="SUPFAM" id="SSF88874">
    <property type="entry name" value="Receptor-binding domain of short tail fibre protein gp12"/>
    <property type="match status" value="1"/>
</dbReference>
<name>A0A7X0SPM4_9BACL</name>
<evidence type="ECO:0000313" key="3">
    <source>
        <dbReference type="Proteomes" id="UP000564644"/>
    </source>
</evidence>
<evidence type="ECO:0000259" key="1">
    <source>
        <dbReference type="Pfam" id="PF07484"/>
    </source>
</evidence>
<dbReference type="InterPro" id="IPR037053">
    <property type="entry name" value="Phage_tail_collar_dom_sf"/>
</dbReference>
<sequence length="165" mass="17637">MAEPFLGEIRLFPLGFAPRGWVYCEGQTLQISSNQALYALLGTTYGGDGVRTFMLPDLRGKVPIHMDAQYPLGRSAGESAHTLTESEMPKHVHQVQASSVSATSVVPAGNVWAQVEAPYTSASSLTAMNPKAIGTAGSGQAHNNMQPYLAVRFCIALQGIFPSRN</sequence>
<reference evidence="2 3" key="1">
    <citation type="submission" date="2020-08" db="EMBL/GenBank/DDBJ databases">
        <title>Cohnella phylogeny.</title>
        <authorList>
            <person name="Dunlap C."/>
        </authorList>
    </citation>
    <scope>NUCLEOTIDE SEQUENCE [LARGE SCALE GENOMIC DNA]</scope>
    <source>
        <strain evidence="2 3">CBP 2801</strain>
    </source>
</reference>
<dbReference type="Gene3D" id="3.90.1340.10">
    <property type="entry name" value="Phage tail collar domain"/>
    <property type="match status" value="1"/>
</dbReference>
<keyword evidence="3" id="KW-1185">Reference proteome</keyword>
<dbReference type="Proteomes" id="UP000564644">
    <property type="component" value="Unassembled WGS sequence"/>
</dbReference>
<dbReference type="EMBL" id="JACJVO010000031">
    <property type="protein sequence ID" value="MBB6733850.1"/>
    <property type="molecule type" value="Genomic_DNA"/>
</dbReference>
<dbReference type="AlphaFoldDB" id="A0A7X0SPM4"/>
<feature type="domain" description="Phage tail collar" evidence="1">
    <location>
        <begin position="7"/>
        <end position="63"/>
    </location>
</feature>
<comment type="caution">
    <text evidence="2">The sequence shown here is derived from an EMBL/GenBank/DDBJ whole genome shotgun (WGS) entry which is preliminary data.</text>
</comment>
<organism evidence="2 3">
    <name type="scientific">Cohnella zeiphila</name>
    <dbReference type="NCBI Taxonomy" id="2761120"/>
    <lineage>
        <taxon>Bacteria</taxon>
        <taxon>Bacillati</taxon>
        <taxon>Bacillota</taxon>
        <taxon>Bacilli</taxon>
        <taxon>Bacillales</taxon>
        <taxon>Paenibacillaceae</taxon>
        <taxon>Cohnella</taxon>
    </lineage>
</organism>
<accession>A0A7X0SPM4</accession>
<proteinExistence type="predicted"/>